<keyword evidence="4" id="KW-1185">Reference proteome</keyword>
<keyword evidence="2" id="KW-0472">Membrane</keyword>
<keyword evidence="2" id="KW-0812">Transmembrane</keyword>
<reference evidence="3 4" key="1">
    <citation type="submission" date="2019-01" db="EMBL/GenBank/DDBJ databases">
        <title>Agromyces.</title>
        <authorList>
            <person name="Li J."/>
        </authorList>
    </citation>
    <scope>NUCLEOTIDE SEQUENCE [LARGE SCALE GENOMIC DNA]</scope>
    <source>
        <strain evidence="3 4">DSM 15934</strain>
    </source>
</reference>
<feature type="transmembrane region" description="Helical" evidence="2">
    <location>
        <begin position="34"/>
        <end position="52"/>
    </location>
</feature>
<sequence length="103" mass="11538">MVKSVPVWIWYTLLRIALFAVPLAVLLLAGVTPWIAAFVAAVFGLSASLLFLRRARESISSDLYRARHREQPVTRDDDDAEDAAVEASVRQPSPQRSEREDES</sequence>
<dbReference type="Proteomes" id="UP000293865">
    <property type="component" value="Unassembled WGS sequence"/>
</dbReference>
<name>A0A4Q2L7Y8_9MICO</name>
<keyword evidence="2" id="KW-1133">Transmembrane helix</keyword>
<evidence type="ECO:0000256" key="2">
    <source>
        <dbReference type="SAM" id="Phobius"/>
    </source>
</evidence>
<gene>
    <name evidence="3" type="ORF">ESP51_02505</name>
</gene>
<dbReference type="EMBL" id="SDPN01000003">
    <property type="protein sequence ID" value="RXZ72693.1"/>
    <property type="molecule type" value="Genomic_DNA"/>
</dbReference>
<dbReference type="InterPro" id="IPR025323">
    <property type="entry name" value="DUF4229"/>
</dbReference>
<protein>
    <submittedName>
        <fullName evidence="3">DUF4229 domain-containing protein</fullName>
    </submittedName>
</protein>
<dbReference type="Pfam" id="PF14012">
    <property type="entry name" value="DUF4229"/>
    <property type="match status" value="1"/>
</dbReference>
<organism evidence="3 4">
    <name type="scientific">Agromyces albus</name>
    <dbReference type="NCBI Taxonomy" id="205332"/>
    <lineage>
        <taxon>Bacteria</taxon>
        <taxon>Bacillati</taxon>
        <taxon>Actinomycetota</taxon>
        <taxon>Actinomycetes</taxon>
        <taxon>Micrococcales</taxon>
        <taxon>Microbacteriaceae</taxon>
        <taxon>Agromyces</taxon>
    </lineage>
</organism>
<evidence type="ECO:0000313" key="4">
    <source>
        <dbReference type="Proteomes" id="UP000293865"/>
    </source>
</evidence>
<dbReference type="AlphaFoldDB" id="A0A4Q2L7Y8"/>
<evidence type="ECO:0000256" key="1">
    <source>
        <dbReference type="SAM" id="MobiDB-lite"/>
    </source>
</evidence>
<evidence type="ECO:0000313" key="3">
    <source>
        <dbReference type="EMBL" id="RXZ72693.1"/>
    </source>
</evidence>
<feature type="region of interest" description="Disordered" evidence="1">
    <location>
        <begin position="68"/>
        <end position="103"/>
    </location>
</feature>
<accession>A0A4Q2L7Y8</accession>
<proteinExistence type="predicted"/>
<comment type="caution">
    <text evidence="3">The sequence shown here is derived from an EMBL/GenBank/DDBJ whole genome shotgun (WGS) entry which is preliminary data.</text>
</comment>
<feature type="transmembrane region" description="Helical" evidence="2">
    <location>
        <begin position="7"/>
        <end position="28"/>
    </location>
</feature>